<dbReference type="Proteomes" id="UP000695562">
    <property type="component" value="Unassembled WGS sequence"/>
</dbReference>
<gene>
    <name evidence="1" type="ORF">CYY_010458</name>
</gene>
<reference evidence="1" key="1">
    <citation type="submission" date="2020-01" db="EMBL/GenBank/DDBJ databases">
        <title>Development of genomics and gene disruption for Polysphondylium violaceum indicates a role for the polyketide synthase stlB in stalk morphogenesis.</title>
        <authorList>
            <person name="Narita B."/>
            <person name="Kawabe Y."/>
            <person name="Kin K."/>
            <person name="Saito T."/>
            <person name="Gibbs R."/>
            <person name="Kuspa A."/>
            <person name="Muzny D."/>
            <person name="Queller D."/>
            <person name="Richards S."/>
            <person name="Strassman J."/>
            <person name="Sucgang R."/>
            <person name="Worley K."/>
            <person name="Schaap P."/>
        </authorList>
    </citation>
    <scope>NUCLEOTIDE SEQUENCE</scope>
    <source>
        <strain evidence="1">QSvi11</strain>
    </source>
</reference>
<evidence type="ECO:0000313" key="2">
    <source>
        <dbReference type="Proteomes" id="UP000695562"/>
    </source>
</evidence>
<accession>A0A8J4UTT9</accession>
<sequence length="175" mass="20171">MILVYNDNMGISSMKFTLNTGTFCSKLSIYNLFSSRRYEMELVGNQYKIIKSPPNNLAFTSWCNANVFLQVGIVGSIKRHSFFMEANTWTKSLDDVPYLGDIKAIRVRAFGAQTQCNKFRITQTCPEGQSKCLPKNSPYRPLQGYRKTFDSKLENMNIGQQYLYIPFYPFGQVKF</sequence>
<proteinExistence type="predicted"/>
<name>A0A8J4UTT9_9MYCE</name>
<dbReference type="EMBL" id="AJWJ01001126">
    <property type="protein sequence ID" value="KAF2068218.1"/>
    <property type="molecule type" value="Genomic_DNA"/>
</dbReference>
<dbReference type="AlphaFoldDB" id="A0A8J4UTT9"/>
<keyword evidence="2" id="KW-1185">Reference proteome</keyword>
<comment type="caution">
    <text evidence="1">The sequence shown here is derived from an EMBL/GenBank/DDBJ whole genome shotgun (WGS) entry which is preliminary data.</text>
</comment>
<evidence type="ECO:0000313" key="1">
    <source>
        <dbReference type="EMBL" id="KAF2068218.1"/>
    </source>
</evidence>
<organism evidence="1 2">
    <name type="scientific">Polysphondylium violaceum</name>
    <dbReference type="NCBI Taxonomy" id="133409"/>
    <lineage>
        <taxon>Eukaryota</taxon>
        <taxon>Amoebozoa</taxon>
        <taxon>Evosea</taxon>
        <taxon>Eumycetozoa</taxon>
        <taxon>Dictyostelia</taxon>
        <taxon>Dictyosteliales</taxon>
        <taxon>Dictyosteliaceae</taxon>
        <taxon>Polysphondylium</taxon>
    </lineage>
</organism>
<protein>
    <submittedName>
        <fullName evidence="1">Uncharacterized protein</fullName>
    </submittedName>
</protein>